<evidence type="ECO:0000259" key="10">
    <source>
        <dbReference type="Pfam" id="PF14681"/>
    </source>
</evidence>
<evidence type="ECO:0000256" key="8">
    <source>
        <dbReference type="ARBA" id="ARBA00022741"/>
    </source>
</evidence>
<evidence type="ECO:0000256" key="9">
    <source>
        <dbReference type="ARBA" id="ARBA00023134"/>
    </source>
</evidence>
<sequence length="211" mass="23274">MALRIVQHPVIAVKLSQLREANQSSKSTRELVNDITNLLAYEASVDLPISREKTLMSPYQAYQAAELKQRVALIPVLRSGLGMVPGFSALFPDASVFHLGLFREKITLQPVEYYNKLPENPNVDLCYVLDPVIATGNTAVATVNILKEWGIPGEQIKFVGLLASSQGVTHLQKEHPDIHVYVADVDEVLDDHGFIRPGLGDIGDRLMNTGF</sequence>
<gene>
    <name evidence="11" type="ORF">DM01DRAFT_353864</name>
</gene>
<keyword evidence="12" id="KW-1185">Reference proteome</keyword>
<dbReference type="EMBL" id="MCGT01000030">
    <property type="protein sequence ID" value="ORX48210.1"/>
    <property type="molecule type" value="Genomic_DNA"/>
</dbReference>
<protein>
    <recommendedName>
        <fullName evidence="4">uracil phosphoribosyltransferase</fullName>
        <ecNumber evidence="4">2.4.2.9</ecNumber>
    </recommendedName>
</protein>
<dbReference type="AlphaFoldDB" id="A0A1X2G8Z9"/>
<comment type="cofactor">
    <cofactor evidence="1">
        <name>Mg(2+)</name>
        <dbReference type="ChEBI" id="CHEBI:18420"/>
    </cofactor>
</comment>
<evidence type="ECO:0000256" key="3">
    <source>
        <dbReference type="ARBA" id="ARBA00009516"/>
    </source>
</evidence>
<keyword evidence="8" id="KW-0547">Nucleotide-binding</keyword>
<dbReference type="InterPro" id="IPR050054">
    <property type="entry name" value="UPRTase/APRTase"/>
</dbReference>
<dbReference type="OrthoDB" id="10257085at2759"/>
<evidence type="ECO:0000256" key="2">
    <source>
        <dbReference type="ARBA" id="ARBA00005180"/>
    </source>
</evidence>
<dbReference type="GO" id="GO:0005525">
    <property type="term" value="F:GTP binding"/>
    <property type="evidence" value="ECO:0007669"/>
    <property type="project" value="UniProtKB-KW"/>
</dbReference>
<proteinExistence type="inferred from homology"/>
<evidence type="ECO:0000256" key="5">
    <source>
        <dbReference type="ARBA" id="ARBA00022533"/>
    </source>
</evidence>
<evidence type="ECO:0000256" key="6">
    <source>
        <dbReference type="ARBA" id="ARBA00022676"/>
    </source>
</evidence>
<reference evidence="11 12" key="1">
    <citation type="submission" date="2016-07" db="EMBL/GenBank/DDBJ databases">
        <title>Pervasive Adenine N6-methylation of Active Genes in Fungi.</title>
        <authorList>
            <consortium name="DOE Joint Genome Institute"/>
            <person name="Mondo S.J."/>
            <person name="Dannebaum R.O."/>
            <person name="Kuo R.C."/>
            <person name="Labutti K."/>
            <person name="Haridas S."/>
            <person name="Kuo A."/>
            <person name="Salamov A."/>
            <person name="Ahrendt S.R."/>
            <person name="Lipzen A."/>
            <person name="Sullivan W."/>
            <person name="Andreopoulos W.B."/>
            <person name="Clum A."/>
            <person name="Lindquist E."/>
            <person name="Daum C."/>
            <person name="Ramamoorthy G.K."/>
            <person name="Gryganskyi A."/>
            <person name="Culley D."/>
            <person name="Magnuson J.K."/>
            <person name="James T.Y."/>
            <person name="O'Malley M.A."/>
            <person name="Stajich J.E."/>
            <person name="Spatafora J.W."/>
            <person name="Visel A."/>
            <person name="Grigoriev I.V."/>
        </authorList>
    </citation>
    <scope>NUCLEOTIDE SEQUENCE [LARGE SCALE GENOMIC DNA]</scope>
    <source>
        <strain evidence="11 12">NRRL 3301</strain>
    </source>
</reference>
<dbReference type="Proteomes" id="UP000242146">
    <property type="component" value="Unassembled WGS sequence"/>
</dbReference>
<dbReference type="CDD" id="cd06223">
    <property type="entry name" value="PRTases_typeI"/>
    <property type="match status" value="1"/>
</dbReference>
<dbReference type="InterPro" id="IPR000836">
    <property type="entry name" value="PRTase_dom"/>
</dbReference>
<name>A0A1X2G8Z9_9FUNG</name>
<feature type="domain" description="Phosphoribosyltransferase" evidence="10">
    <location>
        <begin position="6"/>
        <end position="209"/>
    </location>
</feature>
<dbReference type="EC" id="2.4.2.9" evidence="4"/>
<comment type="pathway">
    <text evidence="2">Pyrimidine metabolism; UMP biosynthesis via salvage pathway; UMP from uracil: step 1/1.</text>
</comment>
<dbReference type="PANTHER" id="PTHR32315">
    <property type="entry name" value="ADENINE PHOSPHORIBOSYLTRANSFERASE"/>
    <property type="match status" value="1"/>
</dbReference>
<dbReference type="NCBIfam" id="NF001097">
    <property type="entry name" value="PRK00129.1"/>
    <property type="match status" value="1"/>
</dbReference>
<evidence type="ECO:0000256" key="4">
    <source>
        <dbReference type="ARBA" id="ARBA00011894"/>
    </source>
</evidence>
<evidence type="ECO:0000256" key="7">
    <source>
        <dbReference type="ARBA" id="ARBA00022679"/>
    </source>
</evidence>
<dbReference type="GO" id="GO:0004845">
    <property type="term" value="F:uracil phosphoribosyltransferase activity"/>
    <property type="evidence" value="ECO:0007669"/>
    <property type="project" value="UniProtKB-EC"/>
</dbReference>
<dbReference type="STRING" id="101127.A0A1X2G8Z9"/>
<organism evidence="11 12">
    <name type="scientific">Hesseltinella vesiculosa</name>
    <dbReference type="NCBI Taxonomy" id="101127"/>
    <lineage>
        <taxon>Eukaryota</taxon>
        <taxon>Fungi</taxon>
        <taxon>Fungi incertae sedis</taxon>
        <taxon>Mucoromycota</taxon>
        <taxon>Mucoromycotina</taxon>
        <taxon>Mucoromycetes</taxon>
        <taxon>Mucorales</taxon>
        <taxon>Cunninghamellaceae</taxon>
        <taxon>Hesseltinella</taxon>
    </lineage>
</organism>
<dbReference type="SUPFAM" id="SSF53271">
    <property type="entry name" value="PRTase-like"/>
    <property type="match status" value="1"/>
</dbReference>
<evidence type="ECO:0000313" key="12">
    <source>
        <dbReference type="Proteomes" id="UP000242146"/>
    </source>
</evidence>
<keyword evidence="7" id="KW-0808">Transferase</keyword>
<accession>A0A1X2G8Z9</accession>
<dbReference type="Gene3D" id="3.40.50.2020">
    <property type="match status" value="1"/>
</dbReference>
<keyword evidence="6" id="KW-0328">Glycosyltransferase</keyword>
<comment type="caution">
    <text evidence="11">The sequence shown here is derived from an EMBL/GenBank/DDBJ whole genome shotgun (WGS) entry which is preliminary data.</text>
</comment>
<keyword evidence="5" id="KW-0021">Allosteric enzyme</keyword>
<evidence type="ECO:0000313" key="11">
    <source>
        <dbReference type="EMBL" id="ORX48210.1"/>
    </source>
</evidence>
<dbReference type="InterPro" id="IPR029057">
    <property type="entry name" value="PRTase-like"/>
</dbReference>
<dbReference type="PANTHER" id="PTHR32315:SF4">
    <property type="entry name" value="URACIL PHOSPHORIBOSYLTRANSFERASE, CHLOROPLASTIC"/>
    <property type="match status" value="1"/>
</dbReference>
<keyword evidence="9" id="KW-0342">GTP-binding</keyword>
<dbReference type="Pfam" id="PF14681">
    <property type="entry name" value="UPRTase"/>
    <property type="match status" value="1"/>
</dbReference>
<comment type="similarity">
    <text evidence="3">Belongs to the UPRTase family.</text>
</comment>
<evidence type="ECO:0000256" key="1">
    <source>
        <dbReference type="ARBA" id="ARBA00001946"/>
    </source>
</evidence>